<evidence type="ECO:0000259" key="1">
    <source>
        <dbReference type="Pfam" id="PF07693"/>
    </source>
</evidence>
<dbReference type="Pfam" id="PF07693">
    <property type="entry name" value="KAP_NTPase"/>
    <property type="match status" value="2"/>
</dbReference>
<evidence type="ECO:0000313" key="2">
    <source>
        <dbReference type="EMBL" id="AGA78186.1"/>
    </source>
</evidence>
<feature type="domain" description="KAP NTPase" evidence="1">
    <location>
        <begin position="9"/>
        <end position="58"/>
    </location>
</feature>
<dbReference type="STRING" id="926556.Echvi_1932"/>
<evidence type="ECO:0000313" key="3">
    <source>
        <dbReference type="Proteomes" id="UP000010796"/>
    </source>
</evidence>
<keyword evidence="3" id="KW-1185">Reference proteome</keyword>
<dbReference type="EMBL" id="CP003346">
    <property type="protein sequence ID" value="AGA78186.1"/>
    <property type="molecule type" value="Genomic_DNA"/>
</dbReference>
<gene>
    <name evidence="2" type="ordered locus">Echvi_1932</name>
</gene>
<dbReference type="HOGENOM" id="CLU_022182_1_0_10"/>
<dbReference type="InterPro" id="IPR027417">
    <property type="entry name" value="P-loop_NTPase"/>
</dbReference>
<accession>L0FZK6</accession>
<dbReference type="KEGG" id="evi:Echvi_1932"/>
<dbReference type="Proteomes" id="UP000010796">
    <property type="component" value="Chromosome"/>
</dbReference>
<proteinExistence type="predicted"/>
<protein>
    <submittedName>
        <fullName evidence="2">KAP family P-loop domain protein</fullName>
    </submittedName>
</protein>
<dbReference type="OrthoDB" id="88903at2"/>
<sequence length="605" mass="71383">MDNQLEIANVSNVVVEYLKERPVGAILINGKWGSGKTHFWKNHLEDLVKENKLIPVYVSLNGINSIKDMEQQTIVAFLARVRGKQAKFWNNVIGTALTGLNITTQKAIDSGLGDIIRGMGLSKIPMEKYVVCFDDLERCKLPIAESLGFINRFLEHQFLKTIIMADESEIPEKEVEEYNKKKEKVISRVLGFEVDIPEIITILSQTRKGHSPFEKLLKEHKNFITDFLQEYQVKNLRVLMFWTYILDRIAPEVLSIQEKDYQQEILLFTALIVFEFKNGGLKDFKETRDLDKISFEYGFRKQAYDNSNGEEQEKKDYSFEFYEKYIHQNARWYHFYPSIFKFILTGYFDKEDLIKEIKERIPPKKKPHEIGFEKLLRFQFRDMDDKEFQKWVNVVWENAVKGKYTIYQYPQITLFFHFFSDNGLIGHSEEEIKTGLNKGLELAADHSKINDHLLENLLHFTNEDERVEEMKKEVEKMHNKIFGNEMVEKSKTWENKLLKMDENELNTYFEKYRFDPLIFRFTNPTEFGEAILKAPGSTTRVLRQLIKKRYSPGAIKDFLSEEHSFLTELKDFLKVSLDKEIKPLRKFNLIELIEELDHSIAKLEN</sequence>
<reference evidence="3" key="1">
    <citation type="submission" date="2012-02" db="EMBL/GenBank/DDBJ databases">
        <title>The complete genome of Echinicola vietnamensis DSM 17526.</title>
        <authorList>
            <person name="Lucas S."/>
            <person name="Copeland A."/>
            <person name="Lapidus A."/>
            <person name="Glavina del Rio T."/>
            <person name="Dalin E."/>
            <person name="Tice H."/>
            <person name="Bruce D."/>
            <person name="Goodwin L."/>
            <person name="Pitluck S."/>
            <person name="Peters L."/>
            <person name="Ovchinnikova G."/>
            <person name="Teshima H."/>
            <person name="Kyrpides N."/>
            <person name="Mavromatis K."/>
            <person name="Ivanova N."/>
            <person name="Brettin T."/>
            <person name="Detter J.C."/>
            <person name="Han C."/>
            <person name="Larimer F."/>
            <person name="Land M."/>
            <person name="Hauser L."/>
            <person name="Markowitz V."/>
            <person name="Cheng J.-F."/>
            <person name="Hugenholtz P."/>
            <person name="Woyke T."/>
            <person name="Wu D."/>
            <person name="Brambilla E."/>
            <person name="Klenk H.-P."/>
            <person name="Eisen J.A."/>
        </authorList>
    </citation>
    <scope>NUCLEOTIDE SEQUENCE [LARGE SCALE GENOMIC DNA]</scope>
    <source>
        <strain evidence="3">DSM 17526 / LMG 23754 / KMM 6221</strain>
    </source>
</reference>
<dbReference type="eggNOG" id="COG4928">
    <property type="taxonomic scope" value="Bacteria"/>
</dbReference>
<feature type="domain" description="KAP NTPase" evidence="1">
    <location>
        <begin position="128"/>
        <end position="200"/>
    </location>
</feature>
<dbReference type="PATRIC" id="fig|926556.3.peg.2052"/>
<dbReference type="RefSeq" id="WP_015265747.1">
    <property type="nucleotide sequence ID" value="NC_019904.1"/>
</dbReference>
<dbReference type="InterPro" id="IPR011646">
    <property type="entry name" value="KAP_P-loop"/>
</dbReference>
<organism evidence="2 3">
    <name type="scientific">Echinicola vietnamensis (strain DSM 17526 / LMG 23754 / KMM 6221)</name>
    <dbReference type="NCBI Taxonomy" id="926556"/>
    <lineage>
        <taxon>Bacteria</taxon>
        <taxon>Pseudomonadati</taxon>
        <taxon>Bacteroidota</taxon>
        <taxon>Cytophagia</taxon>
        <taxon>Cytophagales</taxon>
        <taxon>Cyclobacteriaceae</taxon>
        <taxon>Echinicola</taxon>
    </lineage>
</organism>
<name>L0FZK6_ECHVK</name>
<dbReference type="Gene3D" id="3.40.50.300">
    <property type="entry name" value="P-loop containing nucleotide triphosphate hydrolases"/>
    <property type="match status" value="1"/>
</dbReference>
<dbReference type="AlphaFoldDB" id="L0FZK6"/>